<sequence length="188" mass="20674">MPTPYYSGKYHFQVELKALCLPVTITIPDIPDATPGCDGPSGSLTVPLPTEARCVASDSTSHRLSIATQRREDAQGLGTTTDSPDISISIDDQLDLLSGLGISVRIKSIRRTQLKFRWFHMKGTIAPLDNPSDIPGLDRVDFRPFDIPRRRYGFGSHFNLPGYLRPVLGSLLPSVTCVRVQDFFKGGT</sequence>
<dbReference type="EMBL" id="JAKELL010000306">
    <property type="protein sequence ID" value="KAH8977530.1"/>
    <property type="molecule type" value="Genomic_DNA"/>
</dbReference>
<evidence type="ECO:0000313" key="1">
    <source>
        <dbReference type="EMBL" id="KAH8977530.1"/>
    </source>
</evidence>
<evidence type="ECO:0000313" key="3">
    <source>
        <dbReference type="Proteomes" id="UP001201163"/>
    </source>
</evidence>
<name>A0AAD4L795_9AGAM</name>
<accession>A0AAD4L795</accession>
<evidence type="ECO:0000313" key="2">
    <source>
        <dbReference type="EMBL" id="KAH8982855.1"/>
    </source>
</evidence>
<organism evidence="2 3">
    <name type="scientific">Lactarius akahatsu</name>
    <dbReference type="NCBI Taxonomy" id="416441"/>
    <lineage>
        <taxon>Eukaryota</taxon>
        <taxon>Fungi</taxon>
        <taxon>Dikarya</taxon>
        <taxon>Basidiomycota</taxon>
        <taxon>Agaricomycotina</taxon>
        <taxon>Agaricomycetes</taxon>
        <taxon>Russulales</taxon>
        <taxon>Russulaceae</taxon>
        <taxon>Lactarius</taxon>
    </lineage>
</organism>
<protein>
    <submittedName>
        <fullName evidence="2">Uncharacterized protein</fullName>
    </submittedName>
</protein>
<dbReference type="AlphaFoldDB" id="A0AAD4L795"/>
<proteinExistence type="predicted"/>
<comment type="caution">
    <text evidence="2">The sequence shown here is derived from an EMBL/GenBank/DDBJ whole genome shotgun (WGS) entry which is preliminary data.</text>
</comment>
<dbReference type="Proteomes" id="UP001201163">
    <property type="component" value="Unassembled WGS sequence"/>
</dbReference>
<dbReference type="EMBL" id="JAKELL010000096">
    <property type="protein sequence ID" value="KAH8982855.1"/>
    <property type="molecule type" value="Genomic_DNA"/>
</dbReference>
<gene>
    <name evidence="2" type="ORF">EDB92DRAFT_1819759</name>
    <name evidence="1" type="ORF">EDB92DRAFT_1822301</name>
</gene>
<reference evidence="2" key="1">
    <citation type="submission" date="2022-01" db="EMBL/GenBank/DDBJ databases">
        <title>Comparative genomics reveals a dynamic genome evolution in the ectomycorrhizal milk-cap (Lactarius) mushrooms.</title>
        <authorList>
            <consortium name="DOE Joint Genome Institute"/>
            <person name="Lebreton A."/>
            <person name="Tang N."/>
            <person name="Kuo A."/>
            <person name="LaButti K."/>
            <person name="Drula E."/>
            <person name="Barry K."/>
            <person name="Clum A."/>
            <person name="Lipzen A."/>
            <person name="Mousain D."/>
            <person name="Ng V."/>
            <person name="Wang R."/>
            <person name="Wang X."/>
            <person name="Dai Y."/>
            <person name="Henrissat B."/>
            <person name="Grigoriev I.V."/>
            <person name="Guerin-Laguette A."/>
            <person name="Yu F."/>
            <person name="Martin F.M."/>
        </authorList>
    </citation>
    <scope>NUCLEOTIDE SEQUENCE</scope>
    <source>
        <strain evidence="2">QP</strain>
    </source>
</reference>
<keyword evidence="3" id="KW-1185">Reference proteome</keyword>